<comment type="caution">
    <text evidence="2">The sequence shown here is derived from an EMBL/GenBank/DDBJ whole genome shotgun (WGS) entry which is preliminary data.</text>
</comment>
<keyword evidence="3" id="KW-1185">Reference proteome</keyword>
<feature type="chain" id="PRO_5046232606" description="Lipoprotein" evidence="1">
    <location>
        <begin position="19"/>
        <end position="178"/>
    </location>
</feature>
<dbReference type="PROSITE" id="PS51257">
    <property type="entry name" value="PROKAR_LIPOPROTEIN"/>
    <property type="match status" value="1"/>
</dbReference>
<evidence type="ECO:0000313" key="2">
    <source>
        <dbReference type="EMBL" id="MCY1080822.1"/>
    </source>
</evidence>
<keyword evidence="1" id="KW-0732">Signal</keyword>
<name>A0ABT4AGK5_9BACT</name>
<evidence type="ECO:0000313" key="3">
    <source>
        <dbReference type="Proteomes" id="UP001207654"/>
    </source>
</evidence>
<dbReference type="Proteomes" id="UP001207654">
    <property type="component" value="Unassembled WGS sequence"/>
</dbReference>
<sequence>MKSAVSIIVSLATGLLLACGAGPDASVDEPVTSSPPTADEQGSVTAAAPVCGDGICAPIERLNCPADCPDGTCGDGVCCHGETTLSCPSDCPRNLPYCYKNALSANEPATEVSDSRVSPMACTTLLRPRYSTYWDSFPIQVDGQVGGCETYDDCTTSCWGTESPYFMHHDFFYCTVCY</sequence>
<feature type="signal peptide" evidence="1">
    <location>
        <begin position="1"/>
        <end position="18"/>
    </location>
</feature>
<reference evidence="2 3" key="1">
    <citation type="submission" date="2022-11" db="EMBL/GenBank/DDBJ databases">
        <title>Minimal conservation of predation-associated metabolite biosynthetic gene clusters underscores biosynthetic potential of Myxococcota including descriptions for ten novel species: Archangium lansinium sp. nov., Myxococcus landrumus sp. nov., Nannocystis bai.</title>
        <authorList>
            <person name="Ahearne A."/>
            <person name="Stevens C."/>
            <person name="Phillips K."/>
        </authorList>
    </citation>
    <scope>NUCLEOTIDE SEQUENCE [LARGE SCALE GENOMIC DNA]</scope>
    <source>
        <strain evidence="2 3">MIWBW</strain>
    </source>
</reference>
<dbReference type="RefSeq" id="WP_267539452.1">
    <property type="nucleotide sequence ID" value="NZ_JAPNKA010000001.1"/>
</dbReference>
<accession>A0ABT4AGK5</accession>
<evidence type="ECO:0000256" key="1">
    <source>
        <dbReference type="SAM" id="SignalP"/>
    </source>
</evidence>
<evidence type="ECO:0008006" key="4">
    <source>
        <dbReference type="Google" id="ProtNLM"/>
    </source>
</evidence>
<organism evidence="2 3">
    <name type="scientific">Archangium lansingense</name>
    <dbReference type="NCBI Taxonomy" id="2995310"/>
    <lineage>
        <taxon>Bacteria</taxon>
        <taxon>Pseudomonadati</taxon>
        <taxon>Myxococcota</taxon>
        <taxon>Myxococcia</taxon>
        <taxon>Myxococcales</taxon>
        <taxon>Cystobacterineae</taxon>
        <taxon>Archangiaceae</taxon>
        <taxon>Archangium</taxon>
    </lineage>
</organism>
<proteinExistence type="predicted"/>
<gene>
    <name evidence="2" type="ORF">OV287_40895</name>
</gene>
<protein>
    <recommendedName>
        <fullName evidence="4">Lipoprotein</fullName>
    </recommendedName>
</protein>
<dbReference type="EMBL" id="JAPNKA010000001">
    <property type="protein sequence ID" value="MCY1080822.1"/>
    <property type="molecule type" value="Genomic_DNA"/>
</dbReference>